<dbReference type="Proteomes" id="UP000053647">
    <property type="component" value="Unassembled WGS sequence"/>
</dbReference>
<evidence type="ECO:0000313" key="5">
    <source>
        <dbReference type="Proteomes" id="UP000053647"/>
    </source>
</evidence>
<dbReference type="OrthoDB" id="538223at2759"/>
<dbReference type="Pfam" id="PF00400">
    <property type="entry name" value="WD40"/>
    <property type="match status" value="2"/>
</dbReference>
<dbReference type="SMART" id="SM00320">
    <property type="entry name" value="WD40"/>
    <property type="match status" value="3"/>
</dbReference>
<keyword evidence="5" id="KW-1185">Reference proteome</keyword>
<dbReference type="PANTHER" id="PTHR19879">
    <property type="entry name" value="TRANSCRIPTION INITIATION FACTOR TFIID"/>
    <property type="match status" value="1"/>
</dbReference>
<dbReference type="SUPFAM" id="SSF50978">
    <property type="entry name" value="WD40 repeat-like"/>
    <property type="match status" value="1"/>
</dbReference>
<reference evidence="4 5" key="1">
    <citation type="submission" date="2014-06" db="EMBL/GenBank/DDBJ databases">
        <authorList>
            <consortium name="DOE Joint Genome Institute"/>
            <person name="Kuo A."/>
            <person name="Kohler A."/>
            <person name="Nagy L.G."/>
            <person name="Floudas D."/>
            <person name="Copeland A."/>
            <person name="Barry K.W."/>
            <person name="Cichocki N."/>
            <person name="Veneault-Fourrey C."/>
            <person name="LaButti K."/>
            <person name="Lindquist E.A."/>
            <person name="Lipzen A."/>
            <person name="Lundell T."/>
            <person name="Morin E."/>
            <person name="Murat C."/>
            <person name="Sun H."/>
            <person name="Tunlid A."/>
            <person name="Henrissat B."/>
            <person name="Grigoriev I.V."/>
            <person name="Hibbett D.S."/>
            <person name="Martin F."/>
            <person name="Nordberg H.P."/>
            <person name="Cantor M.N."/>
            <person name="Hua S.X."/>
        </authorList>
    </citation>
    <scope>NUCLEOTIDE SEQUENCE [LARGE SCALE GENOMIC DNA]</scope>
    <source>
        <strain evidence="4 5">ATCC 200175</strain>
    </source>
</reference>
<dbReference type="InterPro" id="IPR015943">
    <property type="entry name" value="WD40/YVTN_repeat-like_dom_sf"/>
</dbReference>
<feature type="repeat" description="WD" evidence="3">
    <location>
        <begin position="61"/>
        <end position="102"/>
    </location>
</feature>
<dbReference type="EMBL" id="KN819405">
    <property type="protein sequence ID" value="KIJ10446.1"/>
    <property type="molecule type" value="Genomic_DNA"/>
</dbReference>
<sequence length="142" mass="15502">MSDTSKKSVDLNPKPILMISGREGTIYRLTYLTGGERLVTCSSDKTVRIWNVKTAKQEGMSMEHNGWIEGLAITRDGKMILGGGKGNGLRIWDVEMQRLIEEWDGDDTTIRCIPTSPDGALVASGHGLGGIITGYNGIMMQE</sequence>
<accession>A0A0C9TTA3</accession>
<evidence type="ECO:0000313" key="4">
    <source>
        <dbReference type="EMBL" id="KIJ10446.1"/>
    </source>
</evidence>
<evidence type="ECO:0000256" key="3">
    <source>
        <dbReference type="PROSITE-ProRule" id="PRU00221"/>
    </source>
</evidence>
<name>A0A0C9TTA3_PAXIN</name>
<protein>
    <recommendedName>
        <fullName evidence="6">WD40 repeat-like protein</fullName>
    </recommendedName>
</protein>
<reference evidence="5" key="2">
    <citation type="submission" date="2015-01" db="EMBL/GenBank/DDBJ databases">
        <title>Evolutionary Origins and Diversification of the Mycorrhizal Mutualists.</title>
        <authorList>
            <consortium name="DOE Joint Genome Institute"/>
            <consortium name="Mycorrhizal Genomics Consortium"/>
            <person name="Kohler A."/>
            <person name="Kuo A."/>
            <person name="Nagy L.G."/>
            <person name="Floudas D."/>
            <person name="Copeland A."/>
            <person name="Barry K.W."/>
            <person name="Cichocki N."/>
            <person name="Veneault-Fourrey C."/>
            <person name="LaButti K."/>
            <person name="Lindquist E.A."/>
            <person name="Lipzen A."/>
            <person name="Lundell T."/>
            <person name="Morin E."/>
            <person name="Murat C."/>
            <person name="Riley R."/>
            <person name="Ohm R."/>
            <person name="Sun H."/>
            <person name="Tunlid A."/>
            <person name="Henrissat B."/>
            <person name="Grigoriev I.V."/>
            <person name="Hibbett D.S."/>
            <person name="Martin F."/>
        </authorList>
    </citation>
    <scope>NUCLEOTIDE SEQUENCE [LARGE SCALE GENOMIC DNA]</scope>
    <source>
        <strain evidence="5">ATCC 200175</strain>
    </source>
</reference>
<dbReference type="InterPro" id="IPR001680">
    <property type="entry name" value="WD40_rpt"/>
</dbReference>
<keyword evidence="1 3" id="KW-0853">WD repeat</keyword>
<dbReference type="PROSITE" id="PS00678">
    <property type="entry name" value="WD_REPEATS_1"/>
    <property type="match status" value="1"/>
</dbReference>
<dbReference type="InterPro" id="IPR019775">
    <property type="entry name" value="WD40_repeat_CS"/>
</dbReference>
<dbReference type="AlphaFoldDB" id="A0A0C9TTA3"/>
<evidence type="ECO:0008006" key="6">
    <source>
        <dbReference type="Google" id="ProtNLM"/>
    </source>
</evidence>
<dbReference type="PANTHER" id="PTHR19879:SF9">
    <property type="entry name" value="TRANSCRIPTION INITIATION FACTOR TFIID SUBUNIT 5"/>
    <property type="match status" value="1"/>
</dbReference>
<evidence type="ECO:0000256" key="1">
    <source>
        <dbReference type="ARBA" id="ARBA00022574"/>
    </source>
</evidence>
<dbReference type="HOGENOM" id="CLU_000288_57_18_1"/>
<dbReference type="InterPro" id="IPR036322">
    <property type="entry name" value="WD40_repeat_dom_sf"/>
</dbReference>
<dbReference type="Gene3D" id="2.130.10.10">
    <property type="entry name" value="YVTN repeat-like/Quinoprotein amine dehydrogenase"/>
    <property type="match status" value="1"/>
</dbReference>
<feature type="repeat" description="WD" evidence="3">
    <location>
        <begin position="19"/>
        <end position="60"/>
    </location>
</feature>
<proteinExistence type="predicted"/>
<dbReference type="PROSITE" id="PS50082">
    <property type="entry name" value="WD_REPEATS_2"/>
    <property type="match status" value="2"/>
</dbReference>
<dbReference type="PROSITE" id="PS50294">
    <property type="entry name" value="WD_REPEATS_REGION"/>
    <property type="match status" value="1"/>
</dbReference>
<gene>
    <name evidence="4" type="ORF">PAXINDRAFT_16532</name>
</gene>
<organism evidence="4 5">
    <name type="scientific">Paxillus involutus ATCC 200175</name>
    <dbReference type="NCBI Taxonomy" id="664439"/>
    <lineage>
        <taxon>Eukaryota</taxon>
        <taxon>Fungi</taxon>
        <taxon>Dikarya</taxon>
        <taxon>Basidiomycota</taxon>
        <taxon>Agaricomycotina</taxon>
        <taxon>Agaricomycetes</taxon>
        <taxon>Agaricomycetidae</taxon>
        <taxon>Boletales</taxon>
        <taxon>Paxilineae</taxon>
        <taxon>Paxillaceae</taxon>
        <taxon>Paxillus</taxon>
    </lineage>
</organism>
<evidence type="ECO:0000256" key="2">
    <source>
        <dbReference type="ARBA" id="ARBA00022737"/>
    </source>
</evidence>
<keyword evidence="2" id="KW-0677">Repeat</keyword>